<evidence type="ECO:0000313" key="1">
    <source>
        <dbReference type="EMBL" id="GAG74439.1"/>
    </source>
</evidence>
<dbReference type="EMBL" id="BART01000711">
    <property type="protein sequence ID" value="GAG74439.1"/>
    <property type="molecule type" value="Genomic_DNA"/>
</dbReference>
<dbReference type="AlphaFoldDB" id="X0ZY18"/>
<gene>
    <name evidence="1" type="ORF">S01H4_03043</name>
</gene>
<comment type="caution">
    <text evidence="1">The sequence shown here is derived from an EMBL/GenBank/DDBJ whole genome shotgun (WGS) entry which is preliminary data.</text>
</comment>
<organism evidence="1">
    <name type="scientific">marine sediment metagenome</name>
    <dbReference type="NCBI Taxonomy" id="412755"/>
    <lineage>
        <taxon>unclassified sequences</taxon>
        <taxon>metagenomes</taxon>
        <taxon>ecological metagenomes</taxon>
    </lineage>
</organism>
<dbReference type="Gene3D" id="2.40.160.130">
    <property type="entry name" value="Capsule assembly protein Wzi"/>
    <property type="match status" value="1"/>
</dbReference>
<name>X0ZY18_9ZZZZ</name>
<feature type="non-terminal residue" evidence="1">
    <location>
        <position position="132"/>
    </location>
</feature>
<reference evidence="1" key="1">
    <citation type="journal article" date="2014" name="Front. Microbiol.">
        <title>High frequency of phylogenetically diverse reductive dehalogenase-homologous genes in deep subseafloor sedimentary metagenomes.</title>
        <authorList>
            <person name="Kawai M."/>
            <person name="Futagami T."/>
            <person name="Toyoda A."/>
            <person name="Takaki Y."/>
            <person name="Nishi S."/>
            <person name="Hori S."/>
            <person name="Arai W."/>
            <person name="Tsubouchi T."/>
            <person name="Morono Y."/>
            <person name="Uchiyama I."/>
            <person name="Ito T."/>
            <person name="Fujiyama A."/>
            <person name="Inagaki F."/>
            <person name="Takami H."/>
        </authorList>
    </citation>
    <scope>NUCLEOTIDE SEQUENCE</scope>
    <source>
        <strain evidence="1">Expedition CK06-06</strain>
    </source>
</reference>
<proteinExistence type="predicted"/>
<accession>X0ZY18</accession>
<dbReference type="InterPro" id="IPR038636">
    <property type="entry name" value="Wzi_sf"/>
</dbReference>
<protein>
    <submittedName>
        <fullName evidence="1">Uncharacterized protein</fullName>
    </submittedName>
</protein>
<sequence length="132" mass="15040">MKVDIFKQDKKIEDLQKMNLLSELGAKISATVSENSAFYFNILTHTDYDWTSNIQEGEIPFWVQIKQAYINLNLPSFKIAISDNVSFLPDNIGISDFCLLVGRDYMRWGPGYQGSLTLSDNSTAFDMFKYSG</sequence>